<evidence type="ECO:0000313" key="2">
    <source>
        <dbReference type="EnsemblPlants" id="Zm00001eb218230_P001"/>
    </source>
</evidence>
<accession>A0A804P9L6</accession>
<reference evidence="3" key="1">
    <citation type="journal article" date="2009" name="Science">
        <title>The B73 maize genome: complexity, diversity, and dynamics.</title>
        <authorList>
            <person name="Schnable P.S."/>
            <person name="Ware D."/>
            <person name="Fulton R.S."/>
            <person name="Stein J.C."/>
            <person name="Wei F."/>
            <person name="Pasternak S."/>
            <person name="Liang C."/>
            <person name="Zhang J."/>
            <person name="Fulton L."/>
            <person name="Graves T.A."/>
            <person name="Minx P."/>
            <person name="Reily A.D."/>
            <person name="Courtney L."/>
            <person name="Kruchowski S.S."/>
            <person name="Tomlinson C."/>
            <person name="Strong C."/>
            <person name="Delehaunty K."/>
            <person name="Fronick C."/>
            <person name="Courtney B."/>
            <person name="Rock S.M."/>
            <person name="Belter E."/>
            <person name="Du F."/>
            <person name="Kim K."/>
            <person name="Abbott R.M."/>
            <person name="Cotton M."/>
            <person name="Levy A."/>
            <person name="Marchetto P."/>
            <person name="Ochoa K."/>
            <person name="Jackson S.M."/>
            <person name="Gillam B."/>
            <person name="Chen W."/>
            <person name="Yan L."/>
            <person name="Higginbotham J."/>
            <person name="Cardenas M."/>
            <person name="Waligorski J."/>
            <person name="Applebaum E."/>
            <person name="Phelps L."/>
            <person name="Falcone J."/>
            <person name="Kanchi K."/>
            <person name="Thane T."/>
            <person name="Scimone A."/>
            <person name="Thane N."/>
            <person name="Henke J."/>
            <person name="Wang T."/>
            <person name="Ruppert J."/>
            <person name="Shah N."/>
            <person name="Rotter K."/>
            <person name="Hodges J."/>
            <person name="Ingenthron E."/>
            <person name="Cordes M."/>
            <person name="Kohlberg S."/>
            <person name="Sgro J."/>
            <person name="Delgado B."/>
            <person name="Mead K."/>
            <person name="Chinwalla A."/>
            <person name="Leonard S."/>
            <person name="Crouse K."/>
            <person name="Collura K."/>
            <person name="Kudrna D."/>
            <person name="Currie J."/>
            <person name="He R."/>
            <person name="Angelova A."/>
            <person name="Rajasekar S."/>
            <person name="Mueller T."/>
            <person name="Lomeli R."/>
            <person name="Scara G."/>
            <person name="Ko A."/>
            <person name="Delaney K."/>
            <person name="Wissotski M."/>
            <person name="Lopez G."/>
            <person name="Campos D."/>
            <person name="Braidotti M."/>
            <person name="Ashley E."/>
            <person name="Golser W."/>
            <person name="Kim H."/>
            <person name="Lee S."/>
            <person name="Lin J."/>
            <person name="Dujmic Z."/>
            <person name="Kim W."/>
            <person name="Talag J."/>
            <person name="Zuccolo A."/>
            <person name="Fan C."/>
            <person name="Sebastian A."/>
            <person name="Kramer M."/>
            <person name="Spiegel L."/>
            <person name="Nascimento L."/>
            <person name="Zutavern T."/>
            <person name="Miller B."/>
            <person name="Ambroise C."/>
            <person name="Muller S."/>
            <person name="Spooner W."/>
            <person name="Narechania A."/>
            <person name="Ren L."/>
            <person name="Wei S."/>
            <person name="Kumari S."/>
            <person name="Faga B."/>
            <person name="Levy M.J."/>
            <person name="McMahan L."/>
            <person name="Van Buren P."/>
            <person name="Vaughn M.W."/>
            <person name="Ying K."/>
            <person name="Yeh C.-T."/>
            <person name="Emrich S.J."/>
            <person name="Jia Y."/>
            <person name="Kalyanaraman A."/>
            <person name="Hsia A.-P."/>
            <person name="Barbazuk W.B."/>
            <person name="Baucom R.S."/>
            <person name="Brutnell T.P."/>
            <person name="Carpita N.C."/>
            <person name="Chaparro C."/>
            <person name="Chia J.-M."/>
            <person name="Deragon J.-M."/>
            <person name="Estill J.C."/>
            <person name="Fu Y."/>
            <person name="Jeddeloh J.A."/>
            <person name="Han Y."/>
            <person name="Lee H."/>
            <person name="Li P."/>
            <person name="Lisch D.R."/>
            <person name="Liu S."/>
            <person name="Liu Z."/>
            <person name="Nagel D.H."/>
            <person name="McCann M.C."/>
            <person name="SanMiguel P."/>
            <person name="Myers A.M."/>
            <person name="Nettleton D."/>
            <person name="Nguyen J."/>
            <person name="Penning B.W."/>
            <person name="Ponnala L."/>
            <person name="Schneider K.L."/>
            <person name="Schwartz D.C."/>
            <person name="Sharma A."/>
            <person name="Soderlund C."/>
            <person name="Springer N.M."/>
            <person name="Sun Q."/>
            <person name="Wang H."/>
            <person name="Waterman M."/>
            <person name="Westerman R."/>
            <person name="Wolfgruber T.K."/>
            <person name="Yang L."/>
            <person name="Yu Y."/>
            <person name="Zhang L."/>
            <person name="Zhou S."/>
            <person name="Zhu Q."/>
            <person name="Bennetzen J.L."/>
            <person name="Dawe R.K."/>
            <person name="Jiang J."/>
            <person name="Jiang N."/>
            <person name="Presting G.G."/>
            <person name="Wessler S.R."/>
            <person name="Aluru S."/>
            <person name="Martienssen R.A."/>
            <person name="Clifton S.W."/>
            <person name="McCombie W.R."/>
            <person name="Wing R.A."/>
            <person name="Wilson R.K."/>
        </authorList>
    </citation>
    <scope>NUCLEOTIDE SEQUENCE [LARGE SCALE GENOMIC DNA]</scope>
    <source>
        <strain evidence="3">cv. B73</strain>
    </source>
</reference>
<dbReference type="AlphaFoldDB" id="A0A804P9L6"/>
<feature type="region of interest" description="Disordered" evidence="1">
    <location>
        <begin position="211"/>
        <end position="231"/>
    </location>
</feature>
<dbReference type="InParanoid" id="A0A804P9L6"/>
<feature type="compositionally biased region" description="Basic and acidic residues" evidence="1">
    <location>
        <begin position="214"/>
        <end position="231"/>
    </location>
</feature>
<evidence type="ECO:0000313" key="3">
    <source>
        <dbReference type="Proteomes" id="UP000007305"/>
    </source>
</evidence>
<feature type="region of interest" description="Disordered" evidence="1">
    <location>
        <begin position="1"/>
        <end position="23"/>
    </location>
</feature>
<evidence type="ECO:0000256" key="1">
    <source>
        <dbReference type="SAM" id="MobiDB-lite"/>
    </source>
</evidence>
<organism evidence="2 3">
    <name type="scientific">Zea mays</name>
    <name type="common">Maize</name>
    <dbReference type="NCBI Taxonomy" id="4577"/>
    <lineage>
        <taxon>Eukaryota</taxon>
        <taxon>Viridiplantae</taxon>
        <taxon>Streptophyta</taxon>
        <taxon>Embryophyta</taxon>
        <taxon>Tracheophyta</taxon>
        <taxon>Spermatophyta</taxon>
        <taxon>Magnoliopsida</taxon>
        <taxon>Liliopsida</taxon>
        <taxon>Poales</taxon>
        <taxon>Poaceae</taxon>
        <taxon>PACMAD clade</taxon>
        <taxon>Panicoideae</taxon>
        <taxon>Andropogonodae</taxon>
        <taxon>Andropogoneae</taxon>
        <taxon>Tripsacinae</taxon>
        <taxon>Zea</taxon>
    </lineage>
</organism>
<dbReference type="FunCoup" id="A0A804P9L6">
    <property type="interactions" value="9"/>
</dbReference>
<keyword evidence="3" id="KW-1185">Reference proteome</keyword>
<protein>
    <submittedName>
        <fullName evidence="2">Uncharacterized protein</fullName>
    </submittedName>
</protein>
<proteinExistence type="predicted"/>
<name>A0A804P9L6_MAIZE</name>
<dbReference type="EnsemblPlants" id="Zm00001eb218230_T001">
    <property type="protein sequence ID" value="Zm00001eb218230_P001"/>
    <property type="gene ID" value="Zm00001eb218230"/>
</dbReference>
<dbReference type="Gramene" id="Zm00001eb218230_T001">
    <property type="protein sequence ID" value="Zm00001eb218230_P001"/>
    <property type="gene ID" value="Zm00001eb218230"/>
</dbReference>
<reference evidence="2" key="3">
    <citation type="submission" date="2021-05" db="UniProtKB">
        <authorList>
            <consortium name="EnsemblPlants"/>
        </authorList>
    </citation>
    <scope>IDENTIFICATION</scope>
    <source>
        <strain evidence="2">cv. B73</strain>
    </source>
</reference>
<reference evidence="2" key="2">
    <citation type="submission" date="2019-07" db="EMBL/GenBank/DDBJ databases">
        <authorList>
            <person name="Seetharam A."/>
            <person name="Woodhouse M."/>
            <person name="Cannon E."/>
        </authorList>
    </citation>
    <scope>NUCLEOTIDE SEQUENCE [LARGE SCALE GENOMIC DNA]</scope>
    <source>
        <strain evidence="2">cv. B73</strain>
    </source>
</reference>
<dbReference type="Proteomes" id="UP000007305">
    <property type="component" value="Chromosome 5"/>
</dbReference>
<sequence>MHGRKKNHEEQSCRGGGASSPRCRRSDLYGEVAGVRGRVLRRGHGEALEVAAALHLVLHLEVHVEGVGRVAGGVQAVARGAVAERGAVGEGAGVGDAVADLARVLRVGVDDAPLAGQVLDPPRRHERRVPALPRQVHGVLGLAVVAHDAPVALEVARRHALGVLVDEAEQVDLDVLARAQRRAGAGRQLPQQARVELLRERGRGVLVAVGRPPDLADHDGEAADARRGQRGHERVEVGVEHVGVLDAVVHDGAARAVEEGVVQREVVVVVEAQERVDVDGEGRAALVQELHDLRHEAGDVGPEPPRRRHQVVLGRVVHVGVQRHRRLDGVAEAGVVQRALDVLQGGQRDVQERAVERRQEGLIPDSYVPARKRLYD</sequence>